<dbReference type="RefSeq" id="WP_343818664.1">
    <property type="nucleotide sequence ID" value="NZ_BAAAFA010000012.1"/>
</dbReference>
<dbReference type="EMBL" id="BAAAFA010000012">
    <property type="protein sequence ID" value="GAA0822544.1"/>
    <property type="molecule type" value="Genomic_DNA"/>
</dbReference>
<proteinExistence type="inferred from homology"/>
<sequence>MVLIFNQKYQQLKRIMLSLCSVLPCSVLLFVIFTGTNAFANALKSNDDTPLRIAVAANFAPVLELLLADFENETGIKSQVINGASGAIYLQLKHGAPFDIFLSADQRRPLQLEQDNLIVKNSRKTYATGQLALFINDLKPSKSQNQNQNQNQSKKTVIEASNNANSLFDVLQNPPKNFAIANPKIAPYGKAAQETLTYLKLWDIYQKRLIKGININQTFMQIQSKAVKSGLVANSQLVLNNLSGIAIPSEFHQPIKQQLVILRNSKNIAKAQQLSSFLLRPSTQNIIVRYGYAKS</sequence>
<dbReference type="Pfam" id="PF13531">
    <property type="entry name" value="SBP_bac_11"/>
    <property type="match status" value="1"/>
</dbReference>
<dbReference type="InterPro" id="IPR050682">
    <property type="entry name" value="ModA/WtpA"/>
</dbReference>
<evidence type="ECO:0000313" key="5">
    <source>
        <dbReference type="Proteomes" id="UP001500021"/>
    </source>
</evidence>
<dbReference type="SUPFAM" id="SSF53850">
    <property type="entry name" value="Periplasmic binding protein-like II"/>
    <property type="match status" value="1"/>
</dbReference>
<accession>A0ABP3WJS4</accession>
<dbReference type="NCBIfam" id="TIGR01256">
    <property type="entry name" value="modA"/>
    <property type="match status" value="1"/>
</dbReference>
<dbReference type="CDD" id="cd13539">
    <property type="entry name" value="PBP2_AvModA"/>
    <property type="match status" value="1"/>
</dbReference>
<organism evidence="4 5">
    <name type="scientific">Colwellia asteriadis</name>
    <dbReference type="NCBI Taxonomy" id="517723"/>
    <lineage>
        <taxon>Bacteria</taxon>
        <taxon>Pseudomonadati</taxon>
        <taxon>Pseudomonadota</taxon>
        <taxon>Gammaproteobacteria</taxon>
        <taxon>Alteromonadales</taxon>
        <taxon>Colwelliaceae</taxon>
        <taxon>Colwellia</taxon>
    </lineage>
</organism>
<comment type="caution">
    <text evidence="4">The sequence shown here is derived from an EMBL/GenBank/DDBJ whole genome shotgun (WGS) entry which is preliminary data.</text>
</comment>
<comment type="similarity">
    <text evidence="1">Belongs to the bacterial solute-binding protein ModA family.</text>
</comment>
<reference evidence="5" key="1">
    <citation type="journal article" date="2019" name="Int. J. Syst. Evol. Microbiol.">
        <title>The Global Catalogue of Microorganisms (GCM) 10K type strain sequencing project: providing services to taxonomists for standard genome sequencing and annotation.</title>
        <authorList>
            <consortium name="The Broad Institute Genomics Platform"/>
            <consortium name="The Broad Institute Genome Sequencing Center for Infectious Disease"/>
            <person name="Wu L."/>
            <person name="Ma J."/>
        </authorList>
    </citation>
    <scope>NUCLEOTIDE SEQUENCE [LARGE SCALE GENOMIC DNA]</scope>
    <source>
        <strain evidence="5">JCM 15608</strain>
    </source>
</reference>
<evidence type="ECO:0000256" key="1">
    <source>
        <dbReference type="ARBA" id="ARBA00009175"/>
    </source>
</evidence>
<dbReference type="Proteomes" id="UP001500021">
    <property type="component" value="Unassembled WGS sequence"/>
</dbReference>
<protein>
    <submittedName>
        <fullName evidence="4">Molybdate ABC transporter substrate-binding protein</fullName>
    </submittedName>
</protein>
<evidence type="ECO:0000256" key="2">
    <source>
        <dbReference type="ARBA" id="ARBA00022723"/>
    </source>
</evidence>
<dbReference type="InterPro" id="IPR044084">
    <property type="entry name" value="AvModA-like_subst-bd"/>
</dbReference>
<dbReference type="PIRSF" id="PIRSF004846">
    <property type="entry name" value="ModA"/>
    <property type="match status" value="1"/>
</dbReference>
<keyword evidence="2" id="KW-0479">Metal-binding</keyword>
<name>A0ABP3WJS4_9GAMM</name>
<evidence type="ECO:0000256" key="3">
    <source>
        <dbReference type="ARBA" id="ARBA00022729"/>
    </source>
</evidence>
<dbReference type="PANTHER" id="PTHR30632">
    <property type="entry name" value="MOLYBDATE-BINDING PERIPLASMIC PROTEIN"/>
    <property type="match status" value="1"/>
</dbReference>
<keyword evidence="3" id="KW-0732">Signal</keyword>
<keyword evidence="5" id="KW-1185">Reference proteome</keyword>
<evidence type="ECO:0000313" key="4">
    <source>
        <dbReference type="EMBL" id="GAA0822544.1"/>
    </source>
</evidence>
<gene>
    <name evidence="4" type="primary">modA</name>
    <name evidence="4" type="ORF">GCM10009111_31000</name>
</gene>
<dbReference type="InterPro" id="IPR005950">
    <property type="entry name" value="ModA"/>
</dbReference>
<dbReference type="Gene3D" id="3.40.190.10">
    <property type="entry name" value="Periplasmic binding protein-like II"/>
    <property type="match status" value="2"/>
</dbReference>
<dbReference type="PANTHER" id="PTHR30632:SF14">
    <property type="entry name" value="TUNGSTATE_MOLYBDATE_CHROMATE-BINDING PROTEIN MODA"/>
    <property type="match status" value="1"/>
</dbReference>